<sequence length="127" mass="14697">MVLRDEYPDVGFVRLGHHGFVLPDQKRRVAGEFGASKSKYKRVVGIINTGHHWVAFLIDKEIERTTKKARCTMFNPHQSKSNYDIIEKSIRTVLEELLQLQRLVPYLRMCFLYKAVAFVGKETAIDS</sequence>
<accession>A0A8T0YB31</accession>
<protein>
    <recommendedName>
        <fullName evidence="4">Ubiquitin-like protease family profile domain-containing protein</fullName>
    </recommendedName>
</protein>
<dbReference type="Proteomes" id="UP000736787">
    <property type="component" value="Unassembled WGS sequence"/>
</dbReference>
<comment type="caution">
    <text evidence="1">The sequence shown here is derived from an EMBL/GenBank/DDBJ whole genome shotgun (WGS) entry which is preliminary data.</text>
</comment>
<evidence type="ECO:0000313" key="1">
    <source>
        <dbReference type="EMBL" id="KAG2842435.1"/>
    </source>
</evidence>
<evidence type="ECO:0000313" key="2">
    <source>
        <dbReference type="EMBL" id="KAG2907114.1"/>
    </source>
</evidence>
<evidence type="ECO:0008006" key="4">
    <source>
        <dbReference type="Google" id="ProtNLM"/>
    </source>
</evidence>
<dbReference type="AlphaFoldDB" id="A0A8T0YB31"/>
<organism evidence="1 3">
    <name type="scientific">Phytophthora cactorum</name>
    <dbReference type="NCBI Taxonomy" id="29920"/>
    <lineage>
        <taxon>Eukaryota</taxon>
        <taxon>Sar</taxon>
        <taxon>Stramenopiles</taxon>
        <taxon>Oomycota</taxon>
        <taxon>Peronosporomycetes</taxon>
        <taxon>Peronosporales</taxon>
        <taxon>Peronosporaceae</taxon>
        <taxon>Phytophthora</taxon>
    </lineage>
</organism>
<dbReference type="VEuPathDB" id="FungiDB:PC110_g17000"/>
<reference evidence="1" key="1">
    <citation type="submission" date="2018-10" db="EMBL/GenBank/DDBJ databases">
        <title>Effector identification in a new, highly contiguous assembly of the strawberry crown rot pathogen Phytophthora cactorum.</title>
        <authorList>
            <person name="Armitage A.D."/>
            <person name="Nellist C.F."/>
            <person name="Bates H."/>
            <person name="Vickerstaff R.J."/>
            <person name="Harrison R.J."/>
        </authorList>
    </citation>
    <scope>NUCLEOTIDE SEQUENCE</scope>
    <source>
        <strain evidence="1">15-7</strain>
        <strain evidence="2">4040</strain>
    </source>
</reference>
<evidence type="ECO:0000313" key="3">
    <source>
        <dbReference type="Proteomes" id="UP000735874"/>
    </source>
</evidence>
<name>A0A8T0YB31_9STRA</name>
<proteinExistence type="predicted"/>
<dbReference type="Proteomes" id="UP000735874">
    <property type="component" value="Unassembled WGS sequence"/>
</dbReference>
<gene>
    <name evidence="1" type="ORF">PC113_g18796</name>
    <name evidence="2" type="ORF">PC117_g20285</name>
</gene>
<dbReference type="EMBL" id="RCMG01000913">
    <property type="protein sequence ID" value="KAG2842435.1"/>
    <property type="molecule type" value="Genomic_DNA"/>
</dbReference>
<dbReference type="EMBL" id="RCMK01000935">
    <property type="protein sequence ID" value="KAG2907114.1"/>
    <property type="molecule type" value="Genomic_DNA"/>
</dbReference>